<dbReference type="EMBL" id="CP081303">
    <property type="protein sequence ID" value="QZE13717.1"/>
    <property type="molecule type" value="Genomic_DNA"/>
</dbReference>
<sequence>MKQIIFFNGWGMDINNIVHIHKDKNTIITEINRYHQYTTPKIVEEASEVILIAWSLGAQKATSFYLENGKHITKYIIFNGSCDGFNKESGLPITMAKLTANRWNPEVRKRFETKMNGIQKDSSLSQRSCKDQKNELLYLIQNEDNIQSSRLEENDPKIKIYISRNEKIYPIDNLLNCWKKQQLFFIDDMFHNVFIDTKSWDQWI</sequence>
<dbReference type="Proteomes" id="UP000826212">
    <property type="component" value="Chromosome"/>
</dbReference>
<gene>
    <name evidence="1" type="ORF">K4L44_14270</name>
</gene>
<proteinExistence type="predicted"/>
<organism evidence="1 2">
    <name type="scientific">Halosquirtibacter laminarini</name>
    <dbReference type="NCBI Taxonomy" id="3374600"/>
    <lineage>
        <taxon>Bacteria</taxon>
        <taxon>Pseudomonadati</taxon>
        <taxon>Bacteroidota</taxon>
        <taxon>Bacteroidia</taxon>
        <taxon>Marinilabiliales</taxon>
        <taxon>Prolixibacteraceae</taxon>
        <taxon>Halosquirtibacter</taxon>
    </lineage>
</organism>
<evidence type="ECO:0000313" key="2">
    <source>
        <dbReference type="Proteomes" id="UP000826212"/>
    </source>
</evidence>
<keyword evidence="2" id="KW-1185">Reference proteome</keyword>
<accession>A0AC61NDS8</accession>
<evidence type="ECO:0000313" key="1">
    <source>
        <dbReference type="EMBL" id="QZE13717.1"/>
    </source>
</evidence>
<name>A0AC61NDS8_9BACT</name>
<reference evidence="1" key="1">
    <citation type="submission" date="2021-08" db="EMBL/GenBank/DDBJ databases">
        <title>Novel anaerobic bacterium isolated from sea squirt in East Sea, Republic of Korea.</title>
        <authorList>
            <person name="Nguyen T.H."/>
            <person name="Li Z."/>
            <person name="Lee Y.-J."/>
            <person name="Ko J."/>
            <person name="Kim S.-G."/>
        </authorList>
    </citation>
    <scope>NUCLEOTIDE SEQUENCE</scope>
    <source>
        <strain evidence="1">KCTC 25031</strain>
    </source>
</reference>
<protein>
    <submittedName>
        <fullName evidence="1">DUF452 family protein</fullName>
    </submittedName>
</protein>